<evidence type="ECO:0000313" key="2">
    <source>
        <dbReference type="EMBL" id="EHN10964.1"/>
    </source>
</evidence>
<evidence type="ECO:0000259" key="1">
    <source>
        <dbReference type="PROSITE" id="PS51819"/>
    </source>
</evidence>
<sequence>MRLEGLHHITMITGDAQRTIDFYADVLGLRLVKATVNFDQPEAYHLYFGDEAGSPGSILTWFEFRGAAPGRAGLGMVHRIALAVPGEAALDFWERRLAAHEVPAVREGESLRFADRDGLALELVVHDIGAELRATHPDVPVEHAITGVAGARAYGAFHAVPDGVLTGLLGFDHESDGHYVLRGEQRHVHWTIDAAPDAHGQPGAGTVHHIAWASRDEDHAGWRQRIADGGGFVTEIIDRDYFDAIYFREPHGVLFEIATLGPGFATDEDAGHLGEELRLPKQHEHLRAQLDRQLTRIVNPRSGREVRA</sequence>
<dbReference type="Gene3D" id="3.10.180.10">
    <property type="entry name" value="2,3-Dihydroxybiphenyl 1,2-Dioxygenase, domain 1"/>
    <property type="match status" value="2"/>
</dbReference>
<organism evidence="2 3">
    <name type="scientific">Patulibacter medicamentivorans</name>
    <dbReference type="NCBI Taxonomy" id="1097667"/>
    <lineage>
        <taxon>Bacteria</taxon>
        <taxon>Bacillati</taxon>
        <taxon>Actinomycetota</taxon>
        <taxon>Thermoleophilia</taxon>
        <taxon>Solirubrobacterales</taxon>
        <taxon>Patulibacteraceae</taxon>
        <taxon>Patulibacter</taxon>
    </lineage>
</organism>
<dbReference type="SUPFAM" id="SSF54593">
    <property type="entry name" value="Glyoxalase/Bleomycin resistance protein/Dihydroxybiphenyl dioxygenase"/>
    <property type="match status" value="1"/>
</dbReference>
<dbReference type="EMBL" id="AGUD01000194">
    <property type="protein sequence ID" value="EHN10964.1"/>
    <property type="molecule type" value="Genomic_DNA"/>
</dbReference>
<protein>
    <submittedName>
        <fullName evidence="2">Glyoxalase family protein</fullName>
    </submittedName>
</protein>
<dbReference type="InterPro" id="IPR037523">
    <property type="entry name" value="VOC_core"/>
</dbReference>
<dbReference type="InterPro" id="IPR052537">
    <property type="entry name" value="Extradiol_RC_dioxygenase"/>
</dbReference>
<feature type="domain" description="VOC" evidence="1">
    <location>
        <begin position="153"/>
        <end position="260"/>
    </location>
</feature>
<dbReference type="InterPro" id="IPR004360">
    <property type="entry name" value="Glyas_Fos-R_dOase_dom"/>
</dbReference>
<gene>
    <name evidence="2" type="ORF">PAI11_21930</name>
</gene>
<keyword evidence="3" id="KW-1185">Reference proteome</keyword>
<dbReference type="OrthoDB" id="5242400at2"/>
<dbReference type="AlphaFoldDB" id="H0E5U4"/>
<accession>H0E5U4</accession>
<reference evidence="2 3" key="1">
    <citation type="journal article" date="2013" name="Biodegradation">
        <title>Quantitative proteomic analysis of ibuprofen-degrading Patulibacter sp. strain I11.</title>
        <authorList>
            <person name="Almeida B."/>
            <person name="Kjeldal H."/>
            <person name="Lolas I."/>
            <person name="Knudsen A.D."/>
            <person name="Carvalho G."/>
            <person name="Nielsen K.L."/>
            <person name="Barreto Crespo M.T."/>
            <person name="Stensballe A."/>
            <person name="Nielsen J.L."/>
        </authorList>
    </citation>
    <scope>NUCLEOTIDE SEQUENCE [LARGE SCALE GENOMIC DNA]</scope>
    <source>
        <strain evidence="2 3">I11</strain>
    </source>
</reference>
<name>H0E5U4_9ACTN</name>
<feature type="domain" description="VOC" evidence="1">
    <location>
        <begin position="5"/>
        <end position="137"/>
    </location>
</feature>
<proteinExistence type="predicted"/>
<dbReference type="Pfam" id="PF00903">
    <property type="entry name" value="Glyoxalase"/>
    <property type="match status" value="2"/>
</dbReference>
<evidence type="ECO:0000313" key="3">
    <source>
        <dbReference type="Proteomes" id="UP000005143"/>
    </source>
</evidence>
<dbReference type="Proteomes" id="UP000005143">
    <property type="component" value="Unassembled WGS sequence"/>
</dbReference>
<dbReference type="PATRIC" id="fig|1097667.3.peg.2174"/>
<dbReference type="InterPro" id="IPR029068">
    <property type="entry name" value="Glyas_Bleomycin-R_OHBP_Dase"/>
</dbReference>
<dbReference type="PANTHER" id="PTHR36110">
    <property type="entry name" value="RING-CLEAVING DIOXYGENASE MHQE-RELATED"/>
    <property type="match status" value="1"/>
</dbReference>
<dbReference type="RefSeq" id="WP_007574829.1">
    <property type="nucleotide sequence ID" value="NZ_AGUD01000194.1"/>
</dbReference>
<dbReference type="PANTHER" id="PTHR36110:SF2">
    <property type="entry name" value="RING-CLEAVING DIOXYGENASE MHQE-RELATED"/>
    <property type="match status" value="1"/>
</dbReference>
<dbReference type="PROSITE" id="PS51819">
    <property type="entry name" value="VOC"/>
    <property type="match status" value="2"/>
</dbReference>
<comment type="caution">
    <text evidence="2">The sequence shown here is derived from an EMBL/GenBank/DDBJ whole genome shotgun (WGS) entry which is preliminary data.</text>
</comment>